<proteinExistence type="predicted"/>
<evidence type="ECO:0000313" key="3">
    <source>
        <dbReference type="Proteomes" id="UP000501926"/>
    </source>
</evidence>
<dbReference type="EMBL" id="CP049055">
    <property type="protein sequence ID" value="QII10820.1"/>
    <property type="molecule type" value="Genomic_DNA"/>
</dbReference>
<name>Q1Q1B4_KUEST</name>
<sequence length="72" mass="8929">MLLFNNRLSRYPPFYHEECARRCLLYDYQVCKPEPNILYFQSRILLAEQMKNKFRIPNRDFVIWALEFYCSI</sequence>
<dbReference type="EMBL" id="CT573071">
    <property type="protein sequence ID" value="CAJ73791.1"/>
    <property type="molecule type" value="Genomic_DNA"/>
</dbReference>
<evidence type="ECO:0000313" key="1">
    <source>
        <dbReference type="EMBL" id="CAJ73791.1"/>
    </source>
</evidence>
<gene>
    <name evidence="2" type="ORF">KsCSTR_14410</name>
    <name evidence="1" type="ORF">kuste3036</name>
</gene>
<dbReference type="AlphaFoldDB" id="Q1Q1B4"/>
<reference evidence="2 3" key="3">
    <citation type="submission" date="2020-02" db="EMBL/GenBank/DDBJ databases">
        <title>Newly sequenced genome of strain CSTR1 showed variability in Candidatus Kuenenia stuttgartiensis genomes.</title>
        <authorList>
            <person name="Ding C."/>
            <person name="Adrian L."/>
        </authorList>
    </citation>
    <scope>NUCLEOTIDE SEQUENCE [LARGE SCALE GENOMIC DNA]</scope>
    <source>
        <strain evidence="2 3">CSTR1</strain>
    </source>
</reference>
<evidence type="ECO:0000313" key="2">
    <source>
        <dbReference type="EMBL" id="QII10820.1"/>
    </source>
</evidence>
<accession>Q1Q1B4</accession>
<reference evidence="1" key="1">
    <citation type="journal article" date="2006" name="Nature">
        <title>Deciphering the evolution and metabolism of an anammox bacterium from a community genome.</title>
        <authorList>
            <person name="Strous M."/>
            <person name="Pelletier E."/>
            <person name="Mangenot S."/>
            <person name="Rattei T."/>
            <person name="Lehner A."/>
            <person name="Taylor M.W."/>
            <person name="Horn M."/>
            <person name="Daims H."/>
            <person name="Bartol-Mavel D."/>
            <person name="Wincker P."/>
            <person name="Barbe V."/>
            <person name="Fonknechten N."/>
            <person name="Vallenet D."/>
            <person name="Segurens B."/>
            <person name="Schenowitz-Truong C."/>
            <person name="Medigue C."/>
            <person name="Collingro A."/>
            <person name="Snel B."/>
            <person name="Dutilh B.E."/>
            <person name="OpDenCamp H.J.M."/>
            <person name="vanDerDrift C."/>
            <person name="Cirpus I."/>
            <person name="vanDePas-Schoonen K.T."/>
            <person name="Harhangi H.R."/>
            <person name="vanNiftrik L."/>
            <person name="Schmid M."/>
            <person name="Keltjens J."/>
            <person name="vanDeVossenberg J."/>
            <person name="Kartal B."/>
            <person name="Meier H."/>
            <person name="Frishman D."/>
            <person name="Huynen M.A."/>
            <person name="Mewes H."/>
            <person name="Weissenbach J."/>
            <person name="Jetten M.S.M."/>
            <person name="Wagner M."/>
            <person name="LePaslier D."/>
        </authorList>
    </citation>
    <scope>NUCLEOTIDE SEQUENCE</scope>
</reference>
<reference evidence="1" key="2">
    <citation type="submission" date="2006-01" db="EMBL/GenBank/DDBJ databases">
        <authorList>
            <person name="Genoscope"/>
        </authorList>
    </citation>
    <scope>NUCLEOTIDE SEQUENCE</scope>
</reference>
<dbReference type="Proteomes" id="UP000501926">
    <property type="component" value="Chromosome"/>
</dbReference>
<organism evidence="1">
    <name type="scientific">Kuenenia stuttgartiensis</name>
    <dbReference type="NCBI Taxonomy" id="174633"/>
    <lineage>
        <taxon>Bacteria</taxon>
        <taxon>Pseudomonadati</taxon>
        <taxon>Planctomycetota</taxon>
        <taxon>Candidatus Brocadiia</taxon>
        <taxon>Candidatus Brocadiales</taxon>
        <taxon>Candidatus Brocadiaceae</taxon>
        <taxon>Candidatus Kuenenia</taxon>
    </lineage>
</organism>
<protein>
    <submittedName>
        <fullName evidence="1">Uncharacterized protein</fullName>
    </submittedName>
</protein>